<feature type="repeat" description="ANK" evidence="3">
    <location>
        <begin position="97"/>
        <end position="129"/>
    </location>
</feature>
<name>A0A4S4EPY8_CAMSN</name>
<dbReference type="Gene3D" id="3.80.10.10">
    <property type="entry name" value="Ribonuclease Inhibitor"/>
    <property type="match status" value="2"/>
</dbReference>
<proteinExistence type="predicted"/>
<dbReference type="SUPFAM" id="SSF48403">
    <property type="entry name" value="Ankyrin repeat"/>
    <property type="match status" value="1"/>
</dbReference>
<evidence type="ECO:0000256" key="2">
    <source>
        <dbReference type="ARBA" id="ARBA00023043"/>
    </source>
</evidence>
<sequence>MFVKYAVNEDGKTAFALAVEKGHSHLYDMLHLGDALHRATRIDDVHAMKSCIAEGVNVNEKDQNGWTALHRAAFKGRIESVKTLVSNGAQIDLLDDGGYTSLRRAVEGGHMQVAMYLIVHGAKSNVVKNNSSLKGFGMVPFNLDCFKYHPSLVTTPMWERNHNVKTPPKNCNSHNFVRTKAIWYTSKDYLFVLHKRETCSSVDSEEFEPEALVDSRVAHRQDNSEDRNNLKFLYLSHCYYLIETPNFSGLNNLEELLIDNCIRLVEIDESIGCLNKLIVLDMANCKKLGKFPSRIWMLKSLEYLDLSGCSKLREFAGFKGSLSKSAYTFFSSWALPRKNVDSIGFSLQGLRSLKTLKIANMSYLPSEIGSLVTLTHLDLSGNKFLCTLPDSIYNLTRL</sequence>
<dbReference type="EMBL" id="SDRB02003066">
    <property type="protein sequence ID" value="THG18442.1"/>
    <property type="molecule type" value="Genomic_DNA"/>
</dbReference>
<dbReference type="SUPFAM" id="SSF52047">
    <property type="entry name" value="RNI-like"/>
    <property type="match status" value="1"/>
</dbReference>
<gene>
    <name evidence="4" type="ORF">TEA_023786</name>
</gene>
<keyword evidence="1" id="KW-0677">Repeat</keyword>
<keyword evidence="5" id="KW-1185">Reference proteome</keyword>
<dbReference type="STRING" id="542762.A0A4S4EPY8"/>
<dbReference type="PANTHER" id="PTHR24171:SF8">
    <property type="entry name" value="BRCA1-ASSOCIATED RING DOMAIN PROTEIN 1"/>
    <property type="match status" value="1"/>
</dbReference>
<dbReference type="InterPro" id="IPR001611">
    <property type="entry name" value="Leu-rich_rpt"/>
</dbReference>
<dbReference type="InterPro" id="IPR032675">
    <property type="entry name" value="LRR_dom_sf"/>
</dbReference>
<dbReference type="Proteomes" id="UP000306102">
    <property type="component" value="Unassembled WGS sequence"/>
</dbReference>
<dbReference type="PROSITE" id="PS50088">
    <property type="entry name" value="ANK_REPEAT"/>
    <property type="match status" value="2"/>
</dbReference>
<evidence type="ECO:0000256" key="1">
    <source>
        <dbReference type="ARBA" id="ARBA00022737"/>
    </source>
</evidence>
<organism evidence="4 5">
    <name type="scientific">Camellia sinensis var. sinensis</name>
    <name type="common">China tea</name>
    <dbReference type="NCBI Taxonomy" id="542762"/>
    <lineage>
        <taxon>Eukaryota</taxon>
        <taxon>Viridiplantae</taxon>
        <taxon>Streptophyta</taxon>
        <taxon>Embryophyta</taxon>
        <taxon>Tracheophyta</taxon>
        <taxon>Spermatophyta</taxon>
        <taxon>Magnoliopsida</taxon>
        <taxon>eudicotyledons</taxon>
        <taxon>Gunneridae</taxon>
        <taxon>Pentapetalae</taxon>
        <taxon>asterids</taxon>
        <taxon>Ericales</taxon>
        <taxon>Theaceae</taxon>
        <taxon>Camellia</taxon>
    </lineage>
</organism>
<dbReference type="SMART" id="SM00248">
    <property type="entry name" value="ANK"/>
    <property type="match status" value="3"/>
</dbReference>
<keyword evidence="2 3" id="KW-0040">ANK repeat</keyword>
<reference evidence="4 5" key="1">
    <citation type="journal article" date="2018" name="Proc. Natl. Acad. Sci. U.S.A.">
        <title>Draft genome sequence of Camellia sinensis var. sinensis provides insights into the evolution of the tea genome and tea quality.</title>
        <authorList>
            <person name="Wei C."/>
            <person name="Yang H."/>
            <person name="Wang S."/>
            <person name="Zhao J."/>
            <person name="Liu C."/>
            <person name="Gao L."/>
            <person name="Xia E."/>
            <person name="Lu Y."/>
            <person name="Tai Y."/>
            <person name="She G."/>
            <person name="Sun J."/>
            <person name="Cao H."/>
            <person name="Tong W."/>
            <person name="Gao Q."/>
            <person name="Li Y."/>
            <person name="Deng W."/>
            <person name="Jiang X."/>
            <person name="Wang W."/>
            <person name="Chen Q."/>
            <person name="Zhang S."/>
            <person name="Li H."/>
            <person name="Wu J."/>
            <person name="Wang P."/>
            <person name="Li P."/>
            <person name="Shi C."/>
            <person name="Zheng F."/>
            <person name="Jian J."/>
            <person name="Huang B."/>
            <person name="Shan D."/>
            <person name="Shi M."/>
            <person name="Fang C."/>
            <person name="Yue Y."/>
            <person name="Li F."/>
            <person name="Li D."/>
            <person name="Wei S."/>
            <person name="Han B."/>
            <person name="Jiang C."/>
            <person name="Yin Y."/>
            <person name="Xia T."/>
            <person name="Zhang Z."/>
            <person name="Bennetzen J.L."/>
            <person name="Zhao S."/>
            <person name="Wan X."/>
        </authorList>
    </citation>
    <scope>NUCLEOTIDE SEQUENCE [LARGE SCALE GENOMIC DNA]</scope>
    <source>
        <strain evidence="5">cv. Shuchazao</strain>
        <tissue evidence="4">Leaf</tissue>
    </source>
</reference>
<dbReference type="Pfam" id="PF12796">
    <property type="entry name" value="Ank_2"/>
    <property type="match status" value="1"/>
</dbReference>
<evidence type="ECO:0000313" key="5">
    <source>
        <dbReference type="Proteomes" id="UP000306102"/>
    </source>
</evidence>
<dbReference type="GO" id="GO:0085020">
    <property type="term" value="P:protein K6-linked ubiquitination"/>
    <property type="evidence" value="ECO:0007669"/>
    <property type="project" value="TreeGrafter"/>
</dbReference>
<accession>A0A4S4EPY8</accession>
<evidence type="ECO:0000313" key="4">
    <source>
        <dbReference type="EMBL" id="THG18442.1"/>
    </source>
</evidence>
<dbReference type="GO" id="GO:0004842">
    <property type="term" value="F:ubiquitin-protein transferase activity"/>
    <property type="evidence" value="ECO:0007669"/>
    <property type="project" value="TreeGrafter"/>
</dbReference>
<dbReference type="Gene3D" id="1.25.40.20">
    <property type="entry name" value="Ankyrin repeat-containing domain"/>
    <property type="match status" value="1"/>
</dbReference>
<comment type="caution">
    <text evidence="4">The sequence shown here is derived from an EMBL/GenBank/DDBJ whole genome shotgun (WGS) entry which is preliminary data.</text>
</comment>
<feature type="repeat" description="ANK" evidence="3">
    <location>
        <begin position="64"/>
        <end position="96"/>
    </location>
</feature>
<protein>
    <submittedName>
        <fullName evidence="4">Uncharacterized protein</fullName>
    </submittedName>
</protein>
<dbReference type="PANTHER" id="PTHR24171">
    <property type="entry name" value="ANKYRIN REPEAT DOMAIN-CONTAINING PROTEIN 39-RELATED"/>
    <property type="match status" value="1"/>
</dbReference>
<dbReference type="PROSITE" id="PS50297">
    <property type="entry name" value="ANK_REP_REGION"/>
    <property type="match status" value="1"/>
</dbReference>
<dbReference type="InterPro" id="IPR036770">
    <property type="entry name" value="Ankyrin_rpt-contain_sf"/>
</dbReference>
<dbReference type="AlphaFoldDB" id="A0A4S4EPY8"/>
<dbReference type="Pfam" id="PF00560">
    <property type="entry name" value="LRR_1"/>
    <property type="match status" value="1"/>
</dbReference>
<evidence type="ECO:0000256" key="3">
    <source>
        <dbReference type="PROSITE-ProRule" id="PRU00023"/>
    </source>
</evidence>
<dbReference type="InterPro" id="IPR002110">
    <property type="entry name" value="Ankyrin_rpt"/>
</dbReference>